<dbReference type="Gene3D" id="1.10.357.10">
    <property type="entry name" value="Tetracycline Repressor, domain 2"/>
    <property type="match status" value="1"/>
</dbReference>
<name>I4EHP8_9BACT</name>
<evidence type="ECO:0000256" key="3">
    <source>
        <dbReference type="ARBA" id="ARBA00023125"/>
    </source>
</evidence>
<dbReference type="SUPFAM" id="SSF48498">
    <property type="entry name" value="Tetracyclin repressor-like, C-terminal domain"/>
    <property type="match status" value="1"/>
</dbReference>
<evidence type="ECO:0000256" key="2">
    <source>
        <dbReference type="ARBA" id="ARBA00023015"/>
    </source>
</evidence>
<proteinExistence type="predicted"/>
<dbReference type="InterPro" id="IPR050109">
    <property type="entry name" value="HTH-type_TetR-like_transc_reg"/>
</dbReference>
<evidence type="ECO:0000259" key="6">
    <source>
        <dbReference type="PROSITE" id="PS50977"/>
    </source>
</evidence>
<keyword evidence="1" id="KW-0678">Repressor</keyword>
<dbReference type="PRINTS" id="PR00455">
    <property type="entry name" value="HTHTETR"/>
</dbReference>
<feature type="domain" description="HTH tetR-type" evidence="6">
    <location>
        <begin position="10"/>
        <end position="70"/>
    </location>
</feature>
<keyword evidence="8" id="KW-1185">Reference proteome</keyword>
<sequence>MSRVTQAHIDARMAAIQDAALTLFVRKGIDGTTMQDIAAEAGISAGAIYRYFPSKAHLLQAIFRHSIEQNRLLFDQAVAASSSPMEALANVGRIIQSGLKSEEMRLHAILGLEAVLAAVRRPEPLAPELARSHDAVTGRLEQLITGAQAAGELDPAVDARALAVLFQSVVVGLQVLSLDREDPVPPEPVFHVIGRMLEGLAPQARSLPESDC</sequence>
<dbReference type="PROSITE" id="PS50977">
    <property type="entry name" value="HTH_TETR_2"/>
    <property type="match status" value="1"/>
</dbReference>
<dbReference type="InterPro" id="IPR039538">
    <property type="entry name" value="BetI_C"/>
</dbReference>
<evidence type="ECO:0000256" key="5">
    <source>
        <dbReference type="PROSITE-ProRule" id="PRU00335"/>
    </source>
</evidence>
<dbReference type="EMBL" id="CAGS01000248">
    <property type="protein sequence ID" value="CCF84210.1"/>
    <property type="molecule type" value="Genomic_DNA"/>
</dbReference>
<dbReference type="PROSITE" id="PS01081">
    <property type="entry name" value="HTH_TETR_1"/>
    <property type="match status" value="1"/>
</dbReference>
<dbReference type="InterPro" id="IPR009057">
    <property type="entry name" value="Homeodomain-like_sf"/>
</dbReference>
<dbReference type="SUPFAM" id="SSF46689">
    <property type="entry name" value="Homeodomain-like"/>
    <property type="match status" value="1"/>
</dbReference>
<reference evidence="7 8" key="1">
    <citation type="journal article" date="2012" name="ISME J.">
        <title>Nitrification expanded: discovery, physiology and genomics of a nitrite-oxidizing bacterium from the phylum Chloroflexi.</title>
        <authorList>
            <person name="Sorokin D.Y."/>
            <person name="Lucker S."/>
            <person name="Vejmelkova D."/>
            <person name="Kostrikina N.A."/>
            <person name="Kleerebezem R."/>
            <person name="Rijpstra W.I."/>
            <person name="Damste J.S."/>
            <person name="Le Paslier D."/>
            <person name="Muyzer G."/>
            <person name="Wagner M."/>
            <person name="van Loosdrecht M.C."/>
            <person name="Daims H."/>
        </authorList>
    </citation>
    <scope>NUCLEOTIDE SEQUENCE [LARGE SCALE GENOMIC DNA]</scope>
    <source>
        <strain evidence="8">none</strain>
    </source>
</reference>
<gene>
    <name evidence="7" type="ORF">NITHO_3210018</name>
</gene>
<keyword evidence="2" id="KW-0805">Transcription regulation</keyword>
<evidence type="ECO:0000313" key="8">
    <source>
        <dbReference type="Proteomes" id="UP000004221"/>
    </source>
</evidence>
<protein>
    <submittedName>
        <fullName evidence="7">Putative TetR family transcriptional regulator</fullName>
    </submittedName>
</protein>
<dbReference type="Proteomes" id="UP000004221">
    <property type="component" value="Unassembled WGS sequence"/>
</dbReference>
<dbReference type="AlphaFoldDB" id="I4EHP8"/>
<dbReference type="Pfam" id="PF00440">
    <property type="entry name" value="TetR_N"/>
    <property type="match status" value="1"/>
</dbReference>
<keyword evidence="3 5" id="KW-0238">DNA-binding</keyword>
<dbReference type="InterPro" id="IPR023772">
    <property type="entry name" value="DNA-bd_HTH_TetR-type_CS"/>
</dbReference>
<dbReference type="GO" id="GO:0000976">
    <property type="term" value="F:transcription cis-regulatory region binding"/>
    <property type="evidence" value="ECO:0007669"/>
    <property type="project" value="TreeGrafter"/>
</dbReference>
<keyword evidence="4" id="KW-0804">Transcription</keyword>
<dbReference type="PANTHER" id="PTHR30055:SF234">
    <property type="entry name" value="HTH-TYPE TRANSCRIPTIONAL REGULATOR BETI"/>
    <property type="match status" value="1"/>
</dbReference>
<dbReference type="InterPro" id="IPR001647">
    <property type="entry name" value="HTH_TetR"/>
</dbReference>
<organism evidence="7 8">
    <name type="scientific">Nitrolancea hollandica Lb</name>
    <dbReference type="NCBI Taxonomy" id="1129897"/>
    <lineage>
        <taxon>Bacteria</taxon>
        <taxon>Pseudomonadati</taxon>
        <taxon>Thermomicrobiota</taxon>
        <taxon>Thermomicrobia</taxon>
        <taxon>Sphaerobacterales</taxon>
        <taxon>Sphaerobacterineae</taxon>
        <taxon>Sphaerobacteraceae</taxon>
        <taxon>Nitrolancea</taxon>
    </lineage>
</organism>
<feature type="DNA-binding region" description="H-T-H motif" evidence="5">
    <location>
        <begin position="33"/>
        <end position="52"/>
    </location>
</feature>
<evidence type="ECO:0000256" key="4">
    <source>
        <dbReference type="ARBA" id="ARBA00023163"/>
    </source>
</evidence>
<dbReference type="PANTHER" id="PTHR30055">
    <property type="entry name" value="HTH-TYPE TRANSCRIPTIONAL REGULATOR RUTR"/>
    <property type="match status" value="1"/>
</dbReference>
<comment type="caution">
    <text evidence="7">The sequence shown here is derived from an EMBL/GenBank/DDBJ whole genome shotgun (WGS) entry which is preliminary data.</text>
</comment>
<accession>I4EHP8</accession>
<evidence type="ECO:0000313" key="7">
    <source>
        <dbReference type="EMBL" id="CCF84210.1"/>
    </source>
</evidence>
<dbReference type="RefSeq" id="WP_008478203.1">
    <property type="nucleotide sequence ID" value="NZ_CAGS01000248.1"/>
</dbReference>
<dbReference type="OrthoDB" id="9812484at2"/>
<dbReference type="GO" id="GO:0003700">
    <property type="term" value="F:DNA-binding transcription factor activity"/>
    <property type="evidence" value="ECO:0007669"/>
    <property type="project" value="TreeGrafter"/>
</dbReference>
<evidence type="ECO:0000256" key="1">
    <source>
        <dbReference type="ARBA" id="ARBA00022491"/>
    </source>
</evidence>
<dbReference type="InterPro" id="IPR036271">
    <property type="entry name" value="Tet_transcr_reg_TetR-rel_C_sf"/>
</dbReference>
<dbReference type="Pfam" id="PF13977">
    <property type="entry name" value="TetR_C_6"/>
    <property type="match status" value="1"/>
</dbReference>